<dbReference type="EMBL" id="CAJNOC010000328">
    <property type="protein sequence ID" value="CAF0745830.1"/>
    <property type="molecule type" value="Genomic_DNA"/>
</dbReference>
<dbReference type="GO" id="GO:0016020">
    <property type="term" value="C:membrane"/>
    <property type="evidence" value="ECO:0007669"/>
    <property type="project" value="UniProtKB-SubCell"/>
</dbReference>
<evidence type="ECO:0000256" key="5">
    <source>
        <dbReference type="ARBA" id="ARBA00023136"/>
    </source>
</evidence>
<feature type="region of interest" description="Disordered" evidence="7">
    <location>
        <begin position="931"/>
        <end position="969"/>
    </location>
</feature>
<proteinExistence type="inferred from homology"/>
<dbReference type="Pfam" id="PF05041">
    <property type="entry name" value="Pecanex_C"/>
    <property type="match status" value="1"/>
</dbReference>
<comment type="caution">
    <text evidence="9">The sequence shown here is derived from an EMBL/GenBank/DDBJ whole genome shotgun (WGS) entry which is preliminary data.</text>
</comment>
<feature type="transmembrane region" description="Helical" evidence="6">
    <location>
        <begin position="485"/>
        <end position="505"/>
    </location>
</feature>
<feature type="transmembrane region" description="Helical" evidence="6">
    <location>
        <begin position="532"/>
        <end position="554"/>
    </location>
</feature>
<feature type="transmembrane region" description="Helical" evidence="6">
    <location>
        <begin position="88"/>
        <end position="108"/>
    </location>
</feature>
<comment type="subcellular location">
    <subcellularLocation>
        <location evidence="1 6">Membrane</location>
        <topology evidence="1 6">Multi-pass membrane protein</topology>
    </subcellularLocation>
</comment>
<feature type="transmembrane region" description="Helical" evidence="6">
    <location>
        <begin position="589"/>
        <end position="606"/>
    </location>
</feature>
<feature type="transmembrane region" description="Helical" evidence="6">
    <location>
        <begin position="254"/>
        <end position="274"/>
    </location>
</feature>
<evidence type="ECO:0000259" key="8">
    <source>
        <dbReference type="Pfam" id="PF05041"/>
    </source>
</evidence>
<evidence type="ECO:0000256" key="7">
    <source>
        <dbReference type="SAM" id="MobiDB-lite"/>
    </source>
</evidence>
<organism evidence="9 10">
    <name type="scientific">Brachionus calyciflorus</name>
    <dbReference type="NCBI Taxonomy" id="104777"/>
    <lineage>
        <taxon>Eukaryota</taxon>
        <taxon>Metazoa</taxon>
        <taxon>Spiralia</taxon>
        <taxon>Gnathifera</taxon>
        <taxon>Rotifera</taxon>
        <taxon>Eurotatoria</taxon>
        <taxon>Monogononta</taxon>
        <taxon>Pseudotrocha</taxon>
        <taxon>Ploima</taxon>
        <taxon>Brachionidae</taxon>
        <taxon>Brachionus</taxon>
    </lineage>
</organism>
<dbReference type="InterPro" id="IPR039797">
    <property type="entry name" value="Pecanex"/>
</dbReference>
<dbReference type="PANTHER" id="PTHR12372">
    <property type="entry name" value="PECANEX"/>
    <property type="match status" value="1"/>
</dbReference>
<keyword evidence="10" id="KW-1185">Reference proteome</keyword>
<feature type="domain" description="Pecanex C-terminal" evidence="8">
    <location>
        <begin position="1101"/>
        <end position="1288"/>
    </location>
</feature>
<protein>
    <recommendedName>
        <fullName evidence="6">Pecanex-like protein</fullName>
    </recommendedName>
</protein>
<keyword evidence="3 6" id="KW-0812">Transmembrane</keyword>
<feature type="transmembrane region" description="Helical" evidence="6">
    <location>
        <begin position="566"/>
        <end position="583"/>
    </location>
</feature>
<evidence type="ECO:0000313" key="10">
    <source>
        <dbReference type="Proteomes" id="UP000663879"/>
    </source>
</evidence>
<evidence type="ECO:0000256" key="2">
    <source>
        <dbReference type="ARBA" id="ARBA00010170"/>
    </source>
</evidence>
<evidence type="ECO:0000256" key="1">
    <source>
        <dbReference type="ARBA" id="ARBA00004141"/>
    </source>
</evidence>
<gene>
    <name evidence="9" type="ORF">OXX778_LOCUS3642</name>
</gene>
<feature type="transmembrane region" description="Helical" evidence="6">
    <location>
        <begin position="210"/>
        <end position="233"/>
    </location>
</feature>
<dbReference type="PANTHER" id="PTHR12372:SF6">
    <property type="entry name" value="PECANEX-LIKE PROTEIN 4"/>
    <property type="match status" value="1"/>
</dbReference>
<evidence type="ECO:0000256" key="3">
    <source>
        <dbReference type="ARBA" id="ARBA00022692"/>
    </source>
</evidence>
<feature type="compositionally biased region" description="Low complexity" evidence="7">
    <location>
        <begin position="947"/>
        <end position="960"/>
    </location>
</feature>
<dbReference type="OrthoDB" id="5979286at2759"/>
<evidence type="ECO:0000256" key="6">
    <source>
        <dbReference type="RuleBase" id="RU367089"/>
    </source>
</evidence>
<evidence type="ECO:0000256" key="4">
    <source>
        <dbReference type="ARBA" id="ARBA00022989"/>
    </source>
</evidence>
<sequence length="1301" mass="150520">MSRNNQESTSSPFLNDYKRNFVFKRFLQTFIGGPILKFNSGIDVPAYIYIFQIGLFILPFIIGGISILIHDLTNAGKYGGPNSNYSLIYFSLAGGGIYFLIVFTLKIITISISNKTNNSNENFKGSKGPRLLSDEQNFEFTKLFSKKTLQFLVANSNEIFVDLSSKSKVKLKYLFLTLLRTLFDSIFAGYIMFCSIYFESIIYLQNFYALGPSIILFILHWIVLSMSLYSLCFRDPPEPSIYQPFSNAYIPINVIFYLKIFFSCLPVTWILGLLPPIDAFFLWLAEQSYIHLYGGTATATNLRLLFQLFISVIVSMTHFIPNDIAIVVIFSAFGYILSSIDLLFLNEWLICEIKIKKSKIAPVIETKNSIGEQKIKRKYPFNWKDCLYHLIMLILTITISVVIFTVFNAEFFSYEDPFLVETIMLYISIGIFIICKIFGDLQSVFLFFGLIRNPFYPKNSLSLNLSTKNPRTINQNKIFFRILKYIRLILLKIISPLVLCAVISIDCHLNKIYNDKIFGYWRTLVVLRAYRWIWQSSYYCLMEMCATHIFLFAISYNSVTESMTKVYLIRYFLTGCLAASFIRDRLSQMLNKLYAYILITITAWTIKKQRRSLALIFLVLNIVLILPTFIFVILPSCILSAPLLPLFTFPIFLFSFPRPKKFWPQKKNFFSKSIEINDVSSTSNTNKKPSSAEGFFYSQLVPDLVNSFKQHIRSGSIGQSIQADTFFLSRFQDRIIWIQVLESSNSFYVINIKGLELQETSCHTREAQYIDDLFELNFENSLGANSNSQSNKKILILNKKPFNCMSSKDILLLNAYSDARNSLVGILDYPENLEFLCQIYPKILHYFLVLFLFEKNKNFDPKLNEELNHLPPSVRNSKASLLSAKEKEPSFINSPEVKSIFEDTNELTIDSAISKKNIFLSKKKNDNIDSFDDWSDSDSDMEKNSKNNKNLKNSKLSTPSSKKKENTDYDPFDFDLNEILGNSSAGKKSATKKVEVKKEEKYLKNERLSPKNFKKSLEFQLPMSILSLPSEWVTFMSENLNSSQSLNSEELKKSLGTKKWLEKILGLNPRIKLDESEKLLNDYETNIWTSHYKFLLKCLQTLNLNEKTVNLNYNSEAINNFYRGDLPWSPANEKLMKNFKDLHSILIKSFRYAIKMTIDHATLSPISDDDEFFETLDSYEKEWFIGCENDEEFGRQINEKKPFLFSLQRDSLKKTLNSRNLSLQNIRSPMAKLNSEIVKSIWASTNLELLYMTNDDEERYSIQAHDYILRNLTIQSSDPPLGYPVYNSENVYISIANPFFE</sequence>
<reference evidence="9" key="1">
    <citation type="submission" date="2021-02" db="EMBL/GenBank/DDBJ databases">
        <authorList>
            <person name="Nowell W R."/>
        </authorList>
    </citation>
    <scope>NUCLEOTIDE SEQUENCE</scope>
    <source>
        <strain evidence="9">Ploen Becks lab</strain>
    </source>
</reference>
<feature type="transmembrane region" description="Helical" evidence="6">
    <location>
        <begin position="326"/>
        <end position="349"/>
    </location>
</feature>
<dbReference type="Proteomes" id="UP000663879">
    <property type="component" value="Unassembled WGS sequence"/>
</dbReference>
<dbReference type="InterPro" id="IPR007735">
    <property type="entry name" value="Pecanex_C"/>
</dbReference>
<feature type="transmembrane region" description="Helical" evidence="6">
    <location>
        <begin position="423"/>
        <end position="451"/>
    </location>
</feature>
<keyword evidence="5 6" id="KW-0472">Membrane</keyword>
<keyword evidence="4 6" id="KW-1133">Transmembrane helix</keyword>
<feature type="transmembrane region" description="Helical" evidence="6">
    <location>
        <begin position="386"/>
        <end position="407"/>
    </location>
</feature>
<feature type="transmembrane region" description="Helical" evidence="6">
    <location>
        <begin position="613"/>
        <end position="633"/>
    </location>
</feature>
<accession>A0A813NVV2</accession>
<name>A0A813NVV2_9BILA</name>
<feature type="transmembrane region" description="Helical" evidence="6">
    <location>
        <begin position="173"/>
        <end position="198"/>
    </location>
</feature>
<comment type="similarity">
    <text evidence="2 6">Belongs to the pecanex family.</text>
</comment>
<feature type="transmembrane region" description="Helical" evidence="6">
    <location>
        <begin position="46"/>
        <end position="68"/>
    </location>
</feature>
<evidence type="ECO:0000313" key="9">
    <source>
        <dbReference type="EMBL" id="CAF0745830.1"/>
    </source>
</evidence>